<organism evidence="3 4">
    <name type="scientific">Diabrotica balteata</name>
    <name type="common">Banded cucumber beetle</name>
    <dbReference type="NCBI Taxonomy" id="107213"/>
    <lineage>
        <taxon>Eukaryota</taxon>
        <taxon>Metazoa</taxon>
        <taxon>Ecdysozoa</taxon>
        <taxon>Arthropoda</taxon>
        <taxon>Hexapoda</taxon>
        <taxon>Insecta</taxon>
        <taxon>Pterygota</taxon>
        <taxon>Neoptera</taxon>
        <taxon>Endopterygota</taxon>
        <taxon>Coleoptera</taxon>
        <taxon>Polyphaga</taxon>
        <taxon>Cucujiformia</taxon>
        <taxon>Chrysomeloidea</taxon>
        <taxon>Chrysomelidae</taxon>
        <taxon>Galerucinae</taxon>
        <taxon>Diabroticina</taxon>
        <taxon>Diabroticites</taxon>
        <taxon>Diabrotica</taxon>
    </lineage>
</organism>
<dbReference type="PROSITE" id="PS50157">
    <property type="entry name" value="ZINC_FINGER_C2H2_2"/>
    <property type="match status" value="1"/>
</dbReference>
<proteinExistence type="predicted"/>
<dbReference type="GO" id="GO:0008170">
    <property type="term" value="F:N-methyltransferase activity"/>
    <property type="evidence" value="ECO:0007669"/>
    <property type="project" value="UniProtKB-ARBA"/>
</dbReference>
<evidence type="ECO:0000313" key="3">
    <source>
        <dbReference type="EMBL" id="CAG9826438.1"/>
    </source>
</evidence>
<dbReference type="Gene3D" id="3.30.160.60">
    <property type="entry name" value="Classic Zinc Finger"/>
    <property type="match status" value="1"/>
</dbReference>
<gene>
    <name evidence="3" type="ORF">DIABBA_LOCUS554</name>
</gene>
<dbReference type="GO" id="GO:0008270">
    <property type="term" value="F:zinc ion binding"/>
    <property type="evidence" value="ECO:0007669"/>
    <property type="project" value="UniProtKB-KW"/>
</dbReference>
<dbReference type="InterPro" id="IPR036236">
    <property type="entry name" value="Znf_C2H2_sf"/>
</dbReference>
<reference evidence="3" key="1">
    <citation type="submission" date="2022-01" db="EMBL/GenBank/DDBJ databases">
        <authorList>
            <person name="King R."/>
        </authorList>
    </citation>
    <scope>NUCLEOTIDE SEQUENCE</scope>
</reference>
<evidence type="ECO:0000256" key="1">
    <source>
        <dbReference type="PROSITE-ProRule" id="PRU00042"/>
    </source>
</evidence>
<evidence type="ECO:0000313" key="4">
    <source>
        <dbReference type="Proteomes" id="UP001153709"/>
    </source>
</evidence>
<accession>A0A9N9SRE9</accession>
<keyword evidence="1" id="KW-0479">Metal-binding</keyword>
<dbReference type="OrthoDB" id="9368434at2759"/>
<dbReference type="GO" id="GO:0008757">
    <property type="term" value="F:S-adenosylmethionine-dependent methyltransferase activity"/>
    <property type="evidence" value="ECO:0007669"/>
    <property type="project" value="UniProtKB-ARBA"/>
</dbReference>
<dbReference type="InterPro" id="IPR001214">
    <property type="entry name" value="SET_dom"/>
</dbReference>
<evidence type="ECO:0000259" key="2">
    <source>
        <dbReference type="PROSITE" id="PS50157"/>
    </source>
</evidence>
<dbReference type="InterPro" id="IPR046341">
    <property type="entry name" value="SET_dom_sf"/>
</dbReference>
<feature type="domain" description="C2H2-type" evidence="2">
    <location>
        <begin position="141"/>
        <end position="169"/>
    </location>
</feature>
<dbReference type="InterPro" id="IPR013087">
    <property type="entry name" value="Znf_C2H2_type"/>
</dbReference>
<name>A0A9N9SRE9_DIABA</name>
<dbReference type="Pfam" id="PF21549">
    <property type="entry name" value="PRDM2_PR"/>
    <property type="match status" value="1"/>
</dbReference>
<dbReference type="Proteomes" id="UP001153709">
    <property type="component" value="Chromosome 1"/>
</dbReference>
<dbReference type="SUPFAM" id="SSF57667">
    <property type="entry name" value="beta-beta-alpha zinc fingers"/>
    <property type="match status" value="1"/>
</dbReference>
<dbReference type="GO" id="GO:0008276">
    <property type="term" value="F:protein methyltransferase activity"/>
    <property type="evidence" value="ECO:0007669"/>
    <property type="project" value="UniProtKB-ARBA"/>
</dbReference>
<protein>
    <recommendedName>
        <fullName evidence="2">C2H2-type domain-containing protein</fullName>
    </recommendedName>
</protein>
<keyword evidence="4" id="KW-1185">Reference proteome</keyword>
<keyword evidence="1" id="KW-0862">Zinc</keyword>
<keyword evidence="1" id="KW-0863">Zinc-finger</keyword>
<dbReference type="SMART" id="SM00355">
    <property type="entry name" value="ZnF_C2H2"/>
    <property type="match status" value="2"/>
</dbReference>
<dbReference type="EMBL" id="OU898276">
    <property type="protein sequence ID" value="CAG9826438.1"/>
    <property type="molecule type" value="Genomic_DNA"/>
</dbReference>
<dbReference type="AlphaFoldDB" id="A0A9N9SRE9"/>
<sequence>MNVNTKVIARDGSRGWLDGSRGFQNWLKLIRSSPVKDETNMKYYLQNGQLWYESFKDMPTGTELVLVPKEALLLQDMADYISADERSDRETASQHSGTVDDGEEEEDINVVRCYACDEIYNDVEKLDEHVIKNHNHRRDEHQCDYCSKAFSYRPLLIKHLAIKHGQIKRYHCENCTKKITIRLEK</sequence>
<dbReference type="Gene3D" id="2.170.270.10">
    <property type="entry name" value="SET domain"/>
    <property type="match status" value="1"/>
</dbReference>
<dbReference type="PROSITE" id="PS00028">
    <property type="entry name" value="ZINC_FINGER_C2H2_1"/>
    <property type="match status" value="1"/>
</dbReference>